<proteinExistence type="predicted"/>
<dbReference type="PATRIC" id="fig|451644.5.peg.3070"/>
<dbReference type="Pfam" id="PF18143">
    <property type="entry name" value="HAD_SAK_2"/>
    <property type="match status" value="1"/>
</dbReference>
<evidence type="ECO:0000313" key="1">
    <source>
        <dbReference type="EMBL" id="KMV17572.1"/>
    </source>
</evidence>
<protein>
    <submittedName>
        <fullName evidence="1">Uncharacterized protein</fullName>
    </submittedName>
</protein>
<evidence type="ECO:0000313" key="2">
    <source>
        <dbReference type="Proteomes" id="UP000037594"/>
    </source>
</evidence>
<comment type="caution">
    <text evidence="1">The sequence shown here is derived from an EMBL/GenBank/DDBJ whole genome shotgun (WGS) entry which is preliminary data.</text>
</comment>
<dbReference type="AlphaFoldDB" id="A0A0J8U987"/>
<name>A0A0J8U987_9MYCO</name>
<organism evidence="1 2">
    <name type="scientific">Mycolicibacterium conceptionense</name>
    <dbReference type="NCBI Taxonomy" id="451644"/>
    <lineage>
        <taxon>Bacteria</taxon>
        <taxon>Bacillati</taxon>
        <taxon>Actinomycetota</taxon>
        <taxon>Actinomycetes</taxon>
        <taxon>Mycobacteriales</taxon>
        <taxon>Mycobacteriaceae</taxon>
        <taxon>Mycolicibacterium</taxon>
    </lineage>
</organism>
<accession>A0A0J8U987</accession>
<gene>
    <name evidence="1" type="ORF">ACT17_14845</name>
</gene>
<dbReference type="EMBL" id="LFOD01000012">
    <property type="protein sequence ID" value="KMV17572.1"/>
    <property type="molecule type" value="Genomic_DNA"/>
</dbReference>
<dbReference type="Proteomes" id="UP000037594">
    <property type="component" value="Unassembled WGS sequence"/>
</dbReference>
<reference evidence="1 2" key="1">
    <citation type="submission" date="2015-06" db="EMBL/GenBank/DDBJ databases">
        <title>Genome sequence of Mycobacterium conceptionense strain MLE.</title>
        <authorList>
            <person name="Greninger A.L."/>
            <person name="Cunningham G."/>
            <person name="Chiu C.Y."/>
            <person name="Miller S."/>
        </authorList>
    </citation>
    <scope>NUCLEOTIDE SEQUENCE [LARGE SCALE GENOMIC DNA]</scope>
    <source>
        <strain evidence="1 2">MLE</strain>
    </source>
</reference>
<dbReference type="InterPro" id="IPR036412">
    <property type="entry name" value="HAD-like_sf"/>
</dbReference>
<dbReference type="SUPFAM" id="SSF56784">
    <property type="entry name" value="HAD-like"/>
    <property type="match status" value="1"/>
</dbReference>
<sequence length="185" mass="20337">MRVMTTPQHDLAATSTAVFLDIDGTLNTRVCEPGSTLMRRSSGATISVVDTGESYEYAIHAVRETVDWLNALHANGVQLIWSTTWNDQAEDYAEWFGLPAGLPFVRQDNANRVSFGHSMKVPPVLAYLDAHPEITKAVLLEDLIGWLDQDLDAVTAGRLLIPELDEELGVTANVRAQVDEFLGLT</sequence>